<name>A0ABP2J717_9STRE</name>
<dbReference type="InterPro" id="IPR006691">
    <property type="entry name" value="GyrA/parC_rep"/>
</dbReference>
<proteinExistence type="predicted"/>
<dbReference type="Gene3D" id="2.120.10.90">
    <property type="entry name" value="DNA gyrase/topoisomerase IV, subunit A, C-terminal"/>
    <property type="match status" value="1"/>
</dbReference>
<dbReference type="Pfam" id="PF03989">
    <property type="entry name" value="DNA_gyraseA_C"/>
    <property type="match status" value="3"/>
</dbReference>
<dbReference type="EMBL" id="AEDY01000130">
    <property type="protein sequence ID" value="EFO53412.1"/>
    <property type="molecule type" value="Genomic_DNA"/>
</dbReference>
<dbReference type="PANTHER" id="PTHR43493:SF5">
    <property type="entry name" value="DNA GYRASE SUBUNIT A, CHLOROPLASTIC_MITOCHONDRIAL"/>
    <property type="match status" value="1"/>
</dbReference>
<reference evidence="1" key="1">
    <citation type="submission" date="2010-09" db="EMBL/GenBank/DDBJ databases">
        <authorList>
            <person name="Daugherty S.C."/>
            <person name="Kilian M."/>
            <person name="Tettelin H."/>
        </authorList>
    </citation>
    <scope>NUCLEOTIDE SEQUENCE [LARGE SCALE GENOMIC DNA]</scope>
    <source>
        <strain evidence="1">SK1302</strain>
    </source>
</reference>
<dbReference type="EC" id="5.99.1.3" evidence="1"/>
<gene>
    <name evidence="1" type="ORF">SIN_1873</name>
</gene>
<keyword evidence="1" id="KW-0413">Isomerase</keyword>
<sequence length="144" mass="15273">MSRIATGVKGVNLREGDAVVGARVITDQDEVLIITEKGYGKRTVATEYPTKGRAGKGMKTANVTEKNGPLAGLLTVKGDEDLMIITDTGVMIRTNVANISQTGRSTMGVKVMRLDQDAKIVTFTSVAAAEKEEVGAEQETESEA</sequence>
<dbReference type="InterPro" id="IPR050220">
    <property type="entry name" value="Type_II_DNA_Topoisomerases"/>
</dbReference>
<protein>
    <submittedName>
        <fullName evidence="1">DNA gyrase subunit A</fullName>
        <ecNumber evidence="1">5.99.1.3</ecNumber>
    </submittedName>
</protein>
<dbReference type="InterPro" id="IPR035516">
    <property type="entry name" value="Gyrase/topoIV_suA_C"/>
</dbReference>
<comment type="caution">
    <text evidence="1">The sequence shown here is derived from an EMBL/GenBank/DDBJ whole genome shotgun (WGS) entry which is preliminary data.</text>
</comment>
<dbReference type="SUPFAM" id="SSF101904">
    <property type="entry name" value="GyrA/ParC C-terminal domain-like"/>
    <property type="match status" value="1"/>
</dbReference>
<evidence type="ECO:0000313" key="1">
    <source>
        <dbReference type="EMBL" id="EFO53412.1"/>
    </source>
</evidence>
<dbReference type="PANTHER" id="PTHR43493">
    <property type="entry name" value="DNA GYRASE/TOPOISOMERASE SUBUNIT A"/>
    <property type="match status" value="1"/>
</dbReference>
<dbReference type="GO" id="GO:0016853">
    <property type="term" value="F:isomerase activity"/>
    <property type="evidence" value="ECO:0007669"/>
    <property type="project" value="UniProtKB-KW"/>
</dbReference>
<accession>A0ABP2J717</accession>
<organism evidence="1">
    <name type="scientific">Streptococcus infantis SK1302</name>
    <dbReference type="NCBI Taxonomy" id="871237"/>
    <lineage>
        <taxon>Bacteria</taxon>
        <taxon>Bacillati</taxon>
        <taxon>Bacillota</taxon>
        <taxon>Bacilli</taxon>
        <taxon>Lactobacillales</taxon>
        <taxon>Streptococcaceae</taxon>
        <taxon>Streptococcus</taxon>
    </lineage>
</organism>